<reference evidence="2 3" key="1">
    <citation type="submission" date="2020-07" db="EMBL/GenBank/DDBJ databases">
        <title>Sequencing the genomes of 1000 actinobacteria strains.</title>
        <authorList>
            <person name="Klenk H.-P."/>
        </authorList>
    </citation>
    <scope>NUCLEOTIDE SEQUENCE [LARGE SCALE GENOMIC DNA]</scope>
    <source>
        <strain evidence="2 3">CXB654</strain>
    </source>
</reference>
<keyword evidence="1" id="KW-0472">Membrane</keyword>
<gene>
    <name evidence="2" type="ORF">HDA32_003832</name>
</gene>
<name>A0A852U060_9ACTN</name>
<keyword evidence="3" id="KW-1185">Reference proteome</keyword>
<comment type="caution">
    <text evidence="2">The sequence shown here is derived from an EMBL/GenBank/DDBJ whole genome shotgun (WGS) entry which is preliminary data.</text>
</comment>
<evidence type="ECO:0000313" key="2">
    <source>
        <dbReference type="EMBL" id="NYE48712.1"/>
    </source>
</evidence>
<evidence type="ECO:0000313" key="3">
    <source>
        <dbReference type="Proteomes" id="UP000589036"/>
    </source>
</evidence>
<dbReference type="RefSeq" id="WP_179644490.1">
    <property type="nucleotide sequence ID" value="NZ_BAAAYY010000010.1"/>
</dbReference>
<evidence type="ECO:0000256" key="1">
    <source>
        <dbReference type="SAM" id="Phobius"/>
    </source>
</evidence>
<dbReference type="AlphaFoldDB" id="A0A852U060"/>
<keyword evidence="1" id="KW-0812">Transmembrane</keyword>
<evidence type="ECO:0008006" key="4">
    <source>
        <dbReference type="Google" id="ProtNLM"/>
    </source>
</evidence>
<organism evidence="2 3">
    <name type="scientific">Spinactinospora alkalitolerans</name>
    <dbReference type="NCBI Taxonomy" id="687207"/>
    <lineage>
        <taxon>Bacteria</taxon>
        <taxon>Bacillati</taxon>
        <taxon>Actinomycetota</taxon>
        <taxon>Actinomycetes</taxon>
        <taxon>Streptosporangiales</taxon>
        <taxon>Nocardiopsidaceae</taxon>
        <taxon>Spinactinospora</taxon>
    </lineage>
</organism>
<feature type="transmembrane region" description="Helical" evidence="1">
    <location>
        <begin position="92"/>
        <end position="113"/>
    </location>
</feature>
<accession>A0A852U060</accession>
<keyword evidence="1" id="KW-1133">Transmembrane helix</keyword>
<protein>
    <recommendedName>
        <fullName evidence="4">DUF485 domain-containing protein</fullName>
    </recommendedName>
</protein>
<sequence>MNRRPVPPGGAAPPRRTVVVGPATQRAMRAGAPVPARADRVPDCTRLMRRQLSLGLALVAVVALVLLVLPMVFTLRPSLSGACSGGLRPGWIAVAVGLPPLAVLAMMAHVSAVERLERRAAFRADGAAHPDPAEPEDRR</sequence>
<dbReference type="EMBL" id="JACCCC010000001">
    <property type="protein sequence ID" value="NYE48712.1"/>
    <property type="molecule type" value="Genomic_DNA"/>
</dbReference>
<dbReference type="Proteomes" id="UP000589036">
    <property type="component" value="Unassembled WGS sequence"/>
</dbReference>
<feature type="transmembrane region" description="Helical" evidence="1">
    <location>
        <begin position="52"/>
        <end position="72"/>
    </location>
</feature>
<proteinExistence type="predicted"/>